<comment type="caution">
    <text evidence="2">The sequence shown here is derived from an EMBL/GenBank/DDBJ whole genome shotgun (WGS) entry which is preliminary data.</text>
</comment>
<evidence type="ECO:0000256" key="1">
    <source>
        <dbReference type="SAM" id="MobiDB-lite"/>
    </source>
</evidence>
<accession>A0A4Z2HCZ4</accession>
<protein>
    <submittedName>
        <fullName evidence="2">Uncharacterized protein</fullName>
    </submittedName>
</protein>
<dbReference type="EMBL" id="SRLO01000288">
    <property type="protein sequence ID" value="TNN62652.1"/>
    <property type="molecule type" value="Genomic_DNA"/>
</dbReference>
<sequence>MTPIMGPATPTLMTCATSDRKSFWILKRLFPMLQLPSIRKARSTMQSAKLWVRSNGTLRLPSESVERGTKSEDIISETVTHWQQESSAFVDQGRQGEPSRRLSEA</sequence>
<proteinExistence type="predicted"/>
<evidence type="ECO:0000313" key="3">
    <source>
        <dbReference type="Proteomes" id="UP000314294"/>
    </source>
</evidence>
<dbReference type="Proteomes" id="UP000314294">
    <property type="component" value="Unassembled WGS sequence"/>
</dbReference>
<name>A0A4Z2HCZ4_9TELE</name>
<keyword evidence="3" id="KW-1185">Reference proteome</keyword>
<reference evidence="2 3" key="1">
    <citation type="submission" date="2019-03" db="EMBL/GenBank/DDBJ databases">
        <title>First draft genome of Liparis tanakae, snailfish: a comprehensive survey of snailfish specific genes.</title>
        <authorList>
            <person name="Kim W."/>
            <person name="Song I."/>
            <person name="Jeong J.-H."/>
            <person name="Kim D."/>
            <person name="Kim S."/>
            <person name="Ryu S."/>
            <person name="Song J.Y."/>
            <person name="Lee S.K."/>
        </authorList>
    </citation>
    <scope>NUCLEOTIDE SEQUENCE [LARGE SCALE GENOMIC DNA]</scope>
    <source>
        <tissue evidence="2">Muscle</tissue>
    </source>
</reference>
<gene>
    <name evidence="2" type="ORF">EYF80_027093</name>
</gene>
<organism evidence="2 3">
    <name type="scientific">Liparis tanakae</name>
    <name type="common">Tanaka's snailfish</name>
    <dbReference type="NCBI Taxonomy" id="230148"/>
    <lineage>
        <taxon>Eukaryota</taxon>
        <taxon>Metazoa</taxon>
        <taxon>Chordata</taxon>
        <taxon>Craniata</taxon>
        <taxon>Vertebrata</taxon>
        <taxon>Euteleostomi</taxon>
        <taxon>Actinopterygii</taxon>
        <taxon>Neopterygii</taxon>
        <taxon>Teleostei</taxon>
        <taxon>Neoteleostei</taxon>
        <taxon>Acanthomorphata</taxon>
        <taxon>Eupercaria</taxon>
        <taxon>Perciformes</taxon>
        <taxon>Cottioidei</taxon>
        <taxon>Cottales</taxon>
        <taxon>Liparidae</taxon>
        <taxon>Liparis</taxon>
    </lineage>
</organism>
<dbReference type="AlphaFoldDB" id="A0A4Z2HCZ4"/>
<feature type="region of interest" description="Disordered" evidence="1">
    <location>
        <begin position="85"/>
        <end position="105"/>
    </location>
</feature>
<evidence type="ECO:0000313" key="2">
    <source>
        <dbReference type="EMBL" id="TNN62652.1"/>
    </source>
</evidence>